<reference evidence="1 2" key="1">
    <citation type="submission" date="2014-04" db="EMBL/GenBank/DDBJ databases">
        <authorList>
            <consortium name="DOE Joint Genome Institute"/>
            <person name="Kuo A."/>
            <person name="Kohler A."/>
            <person name="Nagy L.G."/>
            <person name="Floudas D."/>
            <person name="Copeland A."/>
            <person name="Barry K.W."/>
            <person name="Cichocki N."/>
            <person name="Veneault-Fourrey C."/>
            <person name="LaButti K."/>
            <person name="Lindquist E.A."/>
            <person name="Lipzen A."/>
            <person name="Lundell T."/>
            <person name="Morin E."/>
            <person name="Murat C."/>
            <person name="Sun H."/>
            <person name="Tunlid A."/>
            <person name="Henrissat B."/>
            <person name="Grigoriev I.V."/>
            <person name="Hibbett D.S."/>
            <person name="Martin F."/>
            <person name="Nordberg H.P."/>
            <person name="Cantor M.N."/>
            <person name="Hua S.X."/>
        </authorList>
    </citation>
    <scope>NUCLEOTIDE SEQUENCE [LARGE SCALE GENOMIC DNA]</scope>
    <source>
        <strain evidence="1 2">Foug A</strain>
    </source>
</reference>
<protein>
    <submittedName>
        <fullName evidence="1">Uncharacterized protein</fullName>
    </submittedName>
</protein>
<dbReference type="AlphaFoldDB" id="A0A0C3A6Y4"/>
<dbReference type="InParanoid" id="A0A0C3A6Y4"/>
<evidence type="ECO:0000313" key="1">
    <source>
        <dbReference type="EMBL" id="KIM60577.1"/>
    </source>
</evidence>
<evidence type="ECO:0000313" key="2">
    <source>
        <dbReference type="Proteomes" id="UP000053989"/>
    </source>
</evidence>
<reference evidence="2" key="2">
    <citation type="submission" date="2015-01" db="EMBL/GenBank/DDBJ databases">
        <title>Evolutionary Origins and Diversification of the Mycorrhizal Mutualists.</title>
        <authorList>
            <consortium name="DOE Joint Genome Institute"/>
            <consortium name="Mycorrhizal Genomics Consortium"/>
            <person name="Kohler A."/>
            <person name="Kuo A."/>
            <person name="Nagy L.G."/>
            <person name="Floudas D."/>
            <person name="Copeland A."/>
            <person name="Barry K.W."/>
            <person name="Cichocki N."/>
            <person name="Veneault-Fourrey C."/>
            <person name="LaButti K."/>
            <person name="Lindquist E.A."/>
            <person name="Lipzen A."/>
            <person name="Lundell T."/>
            <person name="Morin E."/>
            <person name="Murat C."/>
            <person name="Riley R."/>
            <person name="Ohm R."/>
            <person name="Sun H."/>
            <person name="Tunlid A."/>
            <person name="Henrissat B."/>
            <person name="Grigoriev I.V."/>
            <person name="Hibbett D.S."/>
            <person name="Martin F."/>
        </authorList>
    </citation>
    <scope>NUCLEOTIDE SEQUENCE [LARGE SCALE GENOMIC DNA]</scope>
    <source>
        <strain evidence="2">Foug A</strain>
    </source>
</reference>
<name>A0A0C3A6Y4_9AGAM</name>
<gene>
    <name evidence="1" type="ORF">SCLCIDRAFT_1216646</name>
</gene>
<proteinExistence type="predicted"/>
<dbReference type="HOGENOM" id="CLU_2741537_0_0_1"/>
<accession>A0A0C3A6Y4</accession>
<organism evidence="1 2">
    <name type="scientific">Scleroderma citrinum Foug A</name>
    <dbReference type="NCBI Taxonomy" id="1036808"/>
    <lineage>
        <taxon>Eukaryota</taxon>
        <taxon>Fungi</taxon>
        <taxon>Dikarya</taxon>
        <taxon>Basidiomycota</taxon>
        <taxon>Agaricomycotina</taxon>
        <taxon>Agaricomycetes</taxon>
        <taxon>Agaricomycetidae</taxon>
        <taxon>Boletales</taxon>
        <taxon>Sclerodermatineae</taxon>
        <taxon>Sclerodermataceae</taxon>
        <taxon>Scleroderma</taxon>
    </lineage>
</organism>
<sequence>MTYLIYPNLCTTSKPSLRRGNKTGNNTSVSDRVQKLLIIPLSRFTSQPLGVTTVTSIGRGGSGASGNAQRM</sequence>
<dbReference type="Proteomes" id="UP000053989">
    <property type="component" value="Unassembled WGS sequence"/>
</dbReference>
<keyword evidence="2" id="KW-1185">Reference proteome</keyword>
<dbReference type="EMBL" id="KN822060">
    <property type="protein sequence ID" value="KIM60577.1"/>
    <property type="molecule type" value="Genomic_DNA"/>
</dbReference>